<sequence length="211" mass="23712">MSLYANKTYNKTPQTWVSVVCKYTADTFPDFIIHQLLILTEILGKGPQSMNGPCLQVLFNLLSLSSVLSNEEHTTIINSVLCVVYEHLHGKDWNEALNILKLAVSRSSHLVLPATLSPHKVVGATSTQYELPGLTLSFDFDLNNLKKNEKERNVGKIFSMNVYDYRTMEPMVSSWHHPVPSQVNTRELVRSTINACFSSKLTAANDKTNEI</sequence>
<organism evidence="2 3">
    <name type="scientific">Ciona intestinalis</name>
    <name type="common">Transparent sea squirt</name>
    <name type="synonym">Ascidia intestinalis</name>
    <dbReference type="NCBI Taxonomy" id="7719"/>
    <lineage>
        <taxon>Eukaryota</taxon>
        <taxon>Metazoa</taxon>
        <taxon>Chordata</taxon>
        <taxon>Tunicata</taxon>
        <taxon>Ascidiacea</taxon>
        <taxon>Phlebobranchia</taxon>
        <taxon>Cionidae</taxon>
        <taxon>Ciona</taxon>
    </lineage>
</organism>
<feature type="domain" description="Cell morphogenesis protein C-terminal" evidence="1">
    <location>
        <begin position="1"/>
        <end position="107"/>
    </location>
</feature>
<evidence type="ECO:0000313" key="2">
    <source>
        <dbReference type="Ensembl" id="ENSCINP00000036318.1"/>
    </source>
</evidence>
<dbReference type="InterPro" id="IPR039867">
    <property type="entry name" value="Furry/Tao3/Mor2"/>
</dbReference>
<name>H2Y333_CIOIN</name>
<dbReference type="AlphaFoldDB" id="H2Y333"/>
<reference evidence="3" key="1">
    <citation type="journal article" date="2002" name="Science">
        <title>The draft genome of Ciona intestinalis: insights into chordate and vertebrate origins.</title>
        <authorList>
            <person name="Dehal P."/>
            <person name="Satou Y."/>
            <person name="Campbell R.K."/>
            <person name="Chapman J."/>
            <person name="Degnan B."/>
            <person name="De Tomaso A."/>
            <person name="Davidson B."/>
            <person name="Di Gregorio A."/>
            <person name="Gelpke M."/>
            <person name="Goodstein D.M."/>
            <person name="Harafuji N."/>
            <person name="Hastings K.E."/>
            <person name="Ho I."/>
            <person name="Hotta K."/>
            <person name="Huang W."/>
            <person name="Kawashima T."/>
            <person name="Lemaire P."/>
            <person name="Martinez D."/>
            <person name="Meinertzhagen I.A."/>
            <person name="Necula S."/>
            <person name="Nonaka M."/>
            <person name="Putnam N."/>
            <person name="Rash S."/>
            <person name="Saiga H."/>
            <person name="Satake M."/>
            <person name="Terry A."/>
            <person name="Yamada L."/>
            <person name="Wang H.G."/>
            <person name="Awazu S."/>
            <person name="Azumi K."/>
            <person name="Boore J."/>
            <person name="Branno M."/>
            <person name="Chin-Bow S."/>
            <person name="DeSantis R."/>
            <person name="Doyle S."/>
            <person name="Francino P."/>
            <person name="Keys D.N."/>
            <person name="Haga S."/>
            <person name="Hayashi H."/>
            <person name="Hino K."/>
            <person name="Imai K.S."/>
            <person name="Inaba K."/>
            <person name="Kano S."/>
            <person name="Kobayashi K."/>
            <person name="Kobayashi M."/>
            <person name="Lee B.I."/>
            <person name="Makabe K.W."/>
            <person name="Manohar C."/>
            <person name="Matassi G."/>
            <person name="Medina M."/>
            <person name="Mochizuki Y."/>
            <person name="Mount S."/>
            <person name="Morishita T."/>
            <person name="Miura S."/>
            <person name="Nakayama A."/>
            <person name="Nishizaka S."/>
            <person name="Nomoto H."/>
            <person name="Ohta F."/>
            <person name="Oishi K."/>
            <person name="Rigoutsos I."/>
            <person name="Sano M."/>
            <person name="Sasaki A."/>
            <person name="Sasakura Y."/>
            <person name="Shoguchi E."/>
            <person name="Shin-i T."/>
            <person name="Spagnuolo A."/>
            <person name="Stainier D."/>
            <person name="Suzuki M.M."/>
            <person name="Tassy O."/>
            <person name="Takatori N."/>
            <person name="Tokuoka M."/>
            <person name="Yagi K."/>
            <person name="Yoshizaki F."/>
            <person name="Wada S."/>
            <person name="Zhang C."/>
            <person name="Hyatt P.D."/>
            <person name="Larimer F."/>
            <person name="Detter C."/>
            <person name="Doggett N."/>
            <person name="Glavina T."/>
            <person name="Hawkins T."/>
            <person name="Richardson P."/>
            <person name="Lucas S."/>
            <person name="Kohara Y."/>
            <person name="Levine M."/>
            <person name="Satoh N."/>
            <person name="Rokhsar D.S."/>
        </authorList>
    </citation>
    <scope>NUCLEOTIDE SEQUENCE [LARGE SCALE GENOMIC DNA]</scope>
</reference>
<dbReference type="InParanoid" id="H2Y333"/>
<evidence type="ECO:0000259" key="1">
    <source>
        <dbReference type="Pfam" id="PF14225"/>
    </source>
</evidence>
<dbReference type="Proteomes" id="UP000008144">
    <property type="component" value="Unassembled WGS sequence"/>
</dbReference>
<dbReference type="GeneTree" id="ENSGT00610000086058"/>
<dbReference type="PANTHER" id="PTHR12295:SF30">
    <property type="entry name" value="PROTEIN FURRY"/>
    <property type="match status" value="1"/>
</dbReference>
<keyword evidence="3" id="KW-1185">Reference proteome</keyword>
<reference evidence="2" key="3">
    <citation type="submission" date="2025-09" db="UniProtKB">
        <authorList>
            <consortium name="Ensembl"/>
        </authorList>
    </citation>
    <scope>IDENTIFICATION</scope>
</reference>
<dbReference type="HOGENOM" id="CLU_1307320_0_0_1"/>
<evidence type="ECO:0000313" key="3">
    <source>
        <dbReference type="Proteomes" id="UP000008144"/>
    </source>
</evidence>
<reference evidence="2" key="2">
    <citation type="submission" date="2025-08" db="UniProtKB">
        <authorList>
            <consortium name="Ensembl"/>
        </authorList>
    </citation>
    <scope>IDENTIFICATION</scope>
</reference>
<dbReference type="STRING" id="7719.ENSCINP00000036318"/>
<protein>
    <recommendedName>
        <fullName evidence="1">Cell morphogenesis protein C-terminal domain-containing protein</fullName>
    </recommendedName>
</protein>
<dbReference type="Ensembl" id="ENSCINT00000036711.1">
    <property type="protein sequence ID" value="ENSCINP00000036318.1"/>
    <property type="gene ID" value="ENSCING00000022157.1"/>
</dbReference>
<proteinExistence type="predicted"/>
<dbReference type="InterPro" id="IPR025481">
    <property type="entry name" value="Cell_Morphogen_C"/>
</dbReference>
<dbReference type="Pfam" id="PF14225">
    <property type="entry name" value="MOR2-PAG1_C"/>
    <property type="match status" value="1"/>
</dbReference>
<dbReference type="GO" id="GO:0000902">
    <property type="term" value="P:cell morphogenesis"/>
    <property type="evidence" value="ECO:0007669"/>
    <property type="project" value="InterPro"/>
</dbReference>
<dbReference type="PANTHER" id="PTHR12295">
    <property type="entry name" value="FURRY-RELATED"/>
    <property type="match status" value="1"/>
</dbReference>
<accession>H2Y333</accession>